<gene>
    <name evidence="2" type="ORF">EZS27_006786</name>
</gene>
<dbReference type="GO" id="GO:0006094">
    <property type="term" value="P:gluconeogenesis"/>
    <property type="evidence" value="ECO:0007669"/>
    <property type="project" value="TreeGrafter"/>
</dbReference>
<dbReference type="SUPFAM" id="SSF51230">
    <property type="entry name" value="Single hybrid motif"/>
    <property type="match status" value="1"/>
</dbReference>
<dbReference type="InterPro" id="IPR055268">
    <property type="entry name" value="PCB-like"/>
</dbReference>
<proteinExistence type="predicted"/>
<protein>
    <submittedName>
        <fullName evidence="2">Pyruvate carboxylase</fullName>
        <ecNumber evidence="2">6.4.1.1</ecNumber>
    </submittedName>
</protein>
<dbReference type="GO" id="GO:0005737">
    <property type="term" value="C:cytoplasm"/>
    <property type="evidence" value="ECO:0007669"/>
    <property type="project" value="TreeGrafter"/>
</dbReference>
<evidence type="ECO:0000259" key="1">
    <source>
        <dbReference type="PROSITE" id="PS50991"/>
    </source>
</evidence>
<dbReference type="PROSITE" id="PS50991">
    <property type="entry name" value="PYR_CT"/>
    <property type="match status" value="1"/>
</dbReference>
<dbReference type="AlphaFoldDB" id="A0A5J4SI37"/>
<feature type="domain" description="Pyruvate carboxyltransferase" evidence="1">
    <location>
        <begin position="4"/>
        <end position="268"/>
    </location>
</feature>
<dbReference type="GO" id="GO:0004736">
    <property type="term" value="F:pyruvate carboxylase activity"/>
    <property type="evidence" value="ECO:0007669"/>
    <property type="project" value="UniProtKB-EC"/>
</dbReference>
<accession>A0A5J4SI37</accession>
<dbReference type="SUPFAM" id="SSF51569">
    <property type="entry name" value="Aldolase"/>
    <property type="match status" value="1"/>
</dbReference>
<dbReference type="EC" id="6.4.1.1" evidence="2"/>
<dbReference type="EMBL" id="SNRY01000161">
    <property type="protein sequence ID" value="KAA6345647.1"/>
    <property type="molecule type" value="Genomic_DNA"/>
</dbReference>
<dbReference type="PANTHER" id="PTHR43778">
    <property type="entry name" value="PYRUVATE CARBOXYLASE"/>
    <property type="match status" value="1"/>
</dbReference>
<reference evidence="2" key="1">
    <citation type="submission" date="2019-03" db="EMBL/GenBank/DDBJ databases">
        <title>Single cell metagenomics reveals metabolic interactions within the superorganism composed of flagellate Streblomastix strix and complex community of Bacteroidetes bacteria on its surface.</title>
        <authorList>
            <person name="Treitli S.C."/>
            <person name="Kolisko M."/>
            <person name="Husnik F."/>
            <person name="Keeling P."/>
            <person name="Hampl V."/>
        </authorList>
    </citation>
    <scope>NUCLEOTIDE SEQUENCE</scope>
    <source>
        <strain evidence="2">STM</strain>
    </source>
</reference>
<dbReference type="SUPFAM" id="SSF89000">
    <property type="entry name" value="post-HMGL domain-like"/>
    <property type="match status" value="1"/>
</dbReference>
<dbReference type="InterPro" id="IPR013785">
    <property type="entry name" value="Aldolase_TIM"/>
</dbReference>
<comment type="caution">
    <text evidence="2">The sequence shown here is derived from an EMBL/GenBank/DDBJ whole genome shotgun (WGS) entry which is preliminary data.</text>
</comment>
<keyword evidence="2" id="KW-0670">Pyruvate</keyword>
<dbReference type="Gene3D" id="3.20.20.70">
    <property type="entry name" value="Aldolase class I"/>
    <property type="match status" value="1"/>
</dbReference>
<dbReference type="InterPro" id="IPR003379">
    <property type="entry name" value="Carboxylase_cons_dom"/>
</dbReference>
<dbReference type="InterPro" id="IPR000891">
    <property type="entry name" value="PYR_CT"/>
</dbReference>
<evidence type="ECO:0000313" key="2">
    <source>
        <dbReference type="EMBL" id="KAA6345647.1"/>
    </source>
</evidence>
<organism evidence="2">
    <name type="scientific">termite gut metagenome</name>
    <dbReference type="NCBI Taxonomy" id="433724"/>
    <lineage>
        <taxon>unclassified sequences</taxon>
        <taxon>metagenomes</taxon>
        <taxon>organismal metagenomes</taxon>
    </lineage>
</organism>
<dbReference type="Pfam" id="PF02436">
    <property type="entry name" value="PYC_OADA"/>
    <property type="match status" value="1"/>
</dbReference>
<keyword evidence="2" id="KW-0436">Ligase</keyword>
<dbReference type="Pfam" id="PF00682">
    <property type="entry name" value="HMGL-like"/>
    <property type="match status" value="1"/>
</dbReference>
<sequence>MDREIKFSLVYRDMWQSSGKYQPRIDQLQQIAPVIVDMNCFARVETNGGAFEQVNLLYGENPNLAVRRFTAPFKKAGIQTHMLDRGLNGLRMNPVPSDVRKLMYKVKHAQGVDITRIFCGLNDPRNIIPSIQYAKEGGMIPQVALCITHSPIHTVKYYVDLAKQLIDAGAEEICLKDMAGVGRPYSIGQIIKGIKEYRPRIVIQYHGHSGPGFSVASMMEAAYNGVDVLDVAIEPLSWGMVHPDVITIQAMLKDAGFRVPDINIEAYMEARRLTQSFIDDFLGFFIDPNNKIMTSLLVGCGLPGGMMGSMMADLKGMHNAINLALRQNGKSEVTLNYLVVQLFKEVEAIWPMLGYPPLVTPFSQYTKNIALMNILAAAKNEPRFSTIDKDSWNMILGKTGKLPEVLDPQIIELAKNNKLEFYEGNPQALFPNELPRFRKEMKDLGWDEGQDEEELFEFAMHERQYRDFKSGIAKERFNQDLEKAKEKAGTPIIVERPVIEVPSFSVEQIRAEFPQAMPVHAPCRGQVLWQYDVADVSTTPFEGTAIKRDCILCHIQLPYCLEPVKAGFDGTIIGTYVKQGEHVQKGEILAFINPVNLEKSHVQ</sequence>
<dbReference type="PANTHER" id="PTHR43778:SF2">
    <property type="entry name" value="PYRUVATE CARBOXYLASE, MITOCHONDRIAL"/>
    <property type="match status" value="1"/>
</dbReference>
<dbReference type="InterPro" id="IPR011053">
    <property type="entry name" value="Single_hybrid_motif"/>
</dbReference>
<name>A0A5J4SI37_9ZZZZ</name>